<name>A0A6G1GNU1_9PEZI</name>
<dbReference type="Proteomes" id="UP000800041">
    <property type="component" value="Unassembled WGS sequence"/>
</dbReference>
<proteinExistence type="predicted"/>
<keyword evidence="3" id="KW-1185">Reference proteome</keyword>
<feature type="region of interest" description="Disordered" evidence="1">
    <location>
        <begin position="91"/>
        <end position="116"/>
    </location>
</feature>
<accession>A0A6G1GNU1</accession>
<evidence type="ECO:0000313" key="3">
    <source>
        <dbReference type="Proteomes" id="UP000800041"/>
    </source>
</evidence>
<dbReference type="EMBL" id="ML977184">
    <property type="protein sequence ID" value="KAF1982427.1"/>
    <property type="molecule type" value="Genomic_DNA"/>
</dbReference>
<evidence type="ECO:0000256" key="1">
    <source>
        <dbReference type="SAM" id="MobiDB-lite"/>
    </source>
</evidence>
<sequence length="144" mass="15717">MSTVHIPSHRLSASTTLPSSTYTALTASLISSGGIERIQSVMTDSLAASGFTQNLRKRILSLLRCGECTNYTELMDVLFKEVGAEIMRAQKEKEKEKGMNGHTNGTTGKSEEERPLRIPESAVEDGVVAVRRELNTVCTIDITD</sequence>
<dbReference type="AlphaFoldDB" id="A0A6G1GNU1"/>
<reference evidence="2" key="1">
    <citation type="journal article" date="2020" name="Stud. Mycol.">
        <title>101 Dothideomycetes genomes: a test case for predicting lifestyles and emergence of pathogens.</title>
        <authorList>
            <person name="Haridas S."/>
            <person name="Albert R."/>
            <person name="Binder M."/>
            <person name="Bloem J."/>
            <person name="Labutti K."/>
            <person name="Salamov A."/>
            <person name="Andreopoulos B."/>
            <person name="Baker S."/>
            <person name="Barry K."/>
            <person name="Bills G."/>
            <person name="Bluhm B."/>
            <person name="Cannon C."/>
            <person name="Castanera R."/>
            <person name="Culley D."/>
            <person name="Daum C."/>
            <person name="Ezra D."/>
            <person name="Gonzalez J."/>
            <person name="Henrissat B."/>
            <person name="Kuo A."/>
            <person name="Liang C."/>
            <person name="Lipzen A."/>
            <person name="Lutzoni F."/>
            <person name="Magnuson J."/>
            <person name="Mondo S."/>
            <person name="Nolan M."/>
            <person name="Ohm R."/>
            <person name="Pangilinan J."/>
            <person name="Park H.-J."/>
            <person name="Ramirez L."/>
            <person name="Alfaro M."/>
            <person name="Sun H."/>
            <person name="Tritt A."/>
            <person name="Yoshinaga Y."/>
            <person name="Zwiers L.-H."/>
            <person name="Turgeon B."/>
            <person name="Goodwin S."/>
            <person name="Spatafora J."/>
            <person name="Crous P."/>
            <person name="Grigoriev I."/>
        </authorList>
    </citation>
    <scope>NUCLEOTIDE SEQUENCE</scope>
    <source>
        <strain evidence="2">CBS 113979</strain>
    </source>
</reference>
<evidence type="ECO:0000313" key="2">
    <source>
        <dbReference type="EMBL" id="KAF1982427.1"/>
    </source>
</evidence>
<organism evidence="2 3">
    <name type="scientific">Aulographum hederae CBS 113979</name>
    <dbReference type="NCBI Taxonomy" id="1176131"/>
    <lineage>
        <taxon>Eukaryota</taxon>
        <taxon>Fungi</taxon>
        <taxon>Dikarya</taxon>
        <taxon>Ascomycota</taxon>
        <taxon>Pezizomycotina</taxon>
        <taxon>Dothideomycetes</taxon>
        <taxon>Pleosporomycetidae</taxon>
        <taxon>Aulographales</taxon>
        <taxon>Aulographaceae</taxon>
    </lineage>
</organism>
<gene>
    <name evidence="2" type="ORF">K402DRAFT_194920</name>
</gene>
<protein>
    <submittedName>
        <fullName evidence="2">Uncharacterized protein</fullName>
    </submittedName>
</protein>
<dbReference type="OrthoDB" id="5355007at2759"/>